<keyword evidence="2" id="KW-1185">Reference proteome</keyword>
<dbReference type="AlphaFoldDB" id="A0A553PN52"/>
<comment type="caution">
    <text evidence="1">The sequence shown here is derived from an EMBL/GenBank/DDBJ whole genome shotgun (WGS) entry which is preliminary data.</text>
</comment>
<dbReference type="Gene3D" id="2.30.29.30">
    <property type="entry name" value="Pleckstrin-homology domain (PH domain)/Phosphotyrosine-binding domain (PTB)"/>
    <property type="match status" value="1"/>
</dbReference>
<dbReference type="PANTHER" id="PTHR12845:SF5">
    <property type="entry name" value="EPHEXIN, ISOFORM D"/>
    <property type="match status" value="1"/>
</dbReference>
<sequence length="205" mass="23588">MERMEELLLLSHQLDFKDVRAVPLISASRWLVKRGEVTRIWWRDNAEARLTFGRKVNRQTLTLFLFTDLLVIAKKKGDEQFAVVDHCPRNLVTLAEVDSLDGIPGGGKYLSESNMCWLTLLQNHDAKTVEWLISFNFESDRLRWIEQVTPQQSHNPEEKIYEEWDCPQVEGVANYSTQDSDELTLQIGETANVLRKLSDSGKGLP</sequence>
<dbReference type="InterPro" id="IPR047271">
    <property type="entry name" value="Ephexin-like"/>
</dbReference>
<name>A0A553PN52_TIGCA</name>
<dbReference type="InterPro" id="IPR011993">
    <property type="entry name" value="PH-like_dom_sf"/>
</dbReference>
<evidence type="ECO:0008006" key="3">
    <source>
        <dbReference type="Google" id="ProtNLM"/>
    </source>
</evidence>
<dbReference type="EMBL" id="VCGU01000002">
    <property type="protein sequence ID" value="TRY79094.1"/>
    <property type="molecule type" value="Genomic_DNA"/>
</dbReference>
<dbReference type="InterPro" id="IPR036028">
    <property type="entry name" value="SH3-like_dom_sf"/>
</dbReference>
<dbReference type="SUPFAM" id="SSF50729">
    <property type="entry name" value="PH domain-like"/>
    <property type="match status" value="1"/>
</dbReference>
<dbReference type="PANTHER" id="PTHR12845">
    <property type="entry name" value="GUANINE NUCLEOTIDE EXCHANGE FACTOR"/>
    <property type="match status" value="1"/>
</dbReference>
<reference evidence="1 2" key="1">
    <citation type="journal article" date="2018" name="Nat. Ecol. Evol.">
        <title>Genomic signatures of mitonuclear coevolution across populations of Tigriopus californicus.</title>
        <authorList>
            <person name="Barreto F.S."/>
            <person name="Watson E.T."/>
            <person name="Lima T.G."/>
            <person name="Willett C.S."/>
            <person name="Edmands S."/>
            <person name="Li W."/>
            <person name="Burton R.S."/>
        </authorList>
    </citation>
    <scope>NUCLEOTIDE SEQUENCE [LARGE SCALE GENOMIC DNA]</scope>
    <source>
        <strain evidence="1 2">San Diego</strain>
    </source>
</reference>
<evidence type="ECO:0000313" key="2">
    <source>
        <dbReference type="Proteomes" id="UP000318571"/>
    </source>
</evidence>
<dbReference type="STRING" id="6832.A0A553PN52"/>
<proteinExistence type="predicted"/>
<dbReference type="InterPro" id="IPR047270">
    <property type="entry name" value="PH_ephexin"/>
</dbReference>
<accession>A0A553PN52</accession>
<dbReference type="SUPFAM" id="SSF50044">
    <property type="entry name" value="SH3-domain"/>
    <property type="match status" value="1"/>
</dbReference>
<dbReference type="Proteomes" id="UP000318571">
    <property type="component" value="Chromosome 6"/>
</dbReference>
<dbReference type="CDD" id="cd01221">
    <property type="entry name" value="PH_ephexin"/>
    <property type="match status" value="1"/>
</dbReference>
<protein>
    <recommendedName>
        <fullName evidence="3">PH domain-containing protein</fullName>
    </recommendedName>
</protein>
<dbReference type="OMA" id="GEVTRIW"/>
<gene>
    <name evidence="1" type="ORF">TCAL_13563</name>
</gene>
<evidence type="ECO:0000313" key="1">
    <source>
        <dbReference type="EMBL" id="TRY79094.1"/>
    </source>
</evidence>
<organism evidence="1 2">
    <name type="scientific">Tigriopus californicus</name>
    <name type="common">Marine copepod</name>
    <dbReference type="NCBI Taxonomy" id="6832"/>
    <lineage>
        <taxon>Eukaryota</taxon>
        <taxon>Metazoa</taxon>
        <taxon>Ecdysozoa</taxon>
        <taxon>Arthropoda</taxon>
        <taxon>Crustacea</taxon>
        <taxon>Multicrustacea</taxon>
        <taxon>Hexanauplia</taxon>
        <taxon>Copepoda</taxon>
        <taxon>Harpacticoida</taxon>
        <taxon>Harpacticidae</taxon>
        <taxon>Tigriopus</taxon>
    </lineage>
</organism>
<dbReference type="GO" id="GO:0005085">
    <property type="term" value="F:guanyl-nucleotide exchange factor activity"/>
    <property type="evidence" value="ECO:0007669"/>
    <property type="project" value="InterPro"/>
</dbReference>